<dbReference type="EMBL" id="LN734139">
    <property type="protein sequence ID" value="CEP19873.1"/>
    <property type="molecule type" value="Genomic_DNA"/>
</dbReference>
<evidence type="ECO:0008006" key="4">
    <source>
        <dbReference type="Google" id="ProtNLM"/>
    </source>
</evidence>
<feature type="region of interest" description="Disordered" evidence="1">
    <location>
        <begin position="108"/>
        <end position="143"/>
    </location>
</feature>
<proteinExistence type="predicted"/>
<dbReference type="AlphaFoldDB" id="A0A0B7NWW7"/>
<protein>
    <recommendedName>
        <fullName evidence="4">Reverse transcriptase/retrotransposon-derived protein RNase H-like domain-containing protein</fullName>
    </recommendedName>
</protein>
<evidence type="ECO:0000313" key="2">
    <source>
        <dbReference type="EMBL" id="CEP19873.1"/>
    </source>
</evidence>
<sequence length="143" mass="16084">MTCFQQLASSSVLLAPNLVYQFCLVTDSSAYGIGACIYQVISNQIYHNDFIARKLLPMYAFTKFGQWLWVDYLYHIFVTDTMKLETNGTCAIKAAVIKTTVDSVEFSNNNHNNNSDHAKTQRIGSKENTKSNVIPDDVDGEQN</sequence>
<feature type="compositionally biased region" description="Basic and acidic residues" evidence="1">
    <location>
        <begin position="114"/>
        <end position="129"/>
    </location>
</feature>
<dbReference type="STRING" id="35722.A0A0B7NWW7"/>
<reference evidence="2 3" key="1">
    <citation type="submission" date="2014-09" db="EMBL/GenBank/DDBJ databases">
        <authorList>
            <person name="Ellenberger Sabrina"/>
        </authorList>
    </citation>
    <scope>NUCLEOTIDE SEQUENCE [LARGE SCALE GENOMIC DNA]</scope>
    <source>
        <strain evidence="2 3">CBS 412.66</strain>
    </source>
</reference>
<keyword evidence="3" id="KW-1185">Reference proteome</keyword>
<evidence type="ECO:0000256" key="1">
    <source>
        <dbReference type="SAM" id="MobiDB-lite"/>
    </source>
</evidence>
<name>A0A0B7NWW7_9FUNG</name>
<evidence type="ECO:0000313" key="3">
    <source>
        <dbReference type="Proteomes" id="UP000054107"/>
    </source>
</evidence>
<gene>
    <name evidence="2" type="primary">PARPA_14192.1 scaffold 48760</name>
</gene>
<organism evidence="2 3">
    <name type="scientific">Parasitella parasitica</name>
    <dbReference type="NCBI Taxonomy" id="35722"/>
    <lineage>
        <taxon>Eukaryota</taxon>
        <taxon>Fungi</taxon>
        <taxon>Fungi incertae sedis</taxon>
        <taxon>Mucoromycota</taxon>
        <taxon>Mucoromycotina</taxon>
        <taxon>Mucoromycetes</taxon>
        <taxon>Mucorales</taxon>
        <taxon>Mucorineae</taxon>
        <taxon>Mucoraceae</taxon>
        <taxon>Parasitella</taxon>
    </lineage>
</organism>
<accession>A0A0B7NWW7</accession>
<dbReference type="Proteomes" id="UP000054107">
    <property type="component" value="Unassembled WGS sequence"/>
</dbReference>